<dbReference type="EMBL" id="RDQH01000332">
    <property type="protein sequence ID" value="RXH97221.1"/>
    <property type="molecule type" value="Genomic_DNA"/>
</dbReference>
<name>A0A498JVJ0_MALDO</name>
<feature type="region of interest" description="Disordered" evidence="1">
    <location>
        <begin position="28"/>
        <end position="60"/>
    </location>
</feature>
<dbReference type="InterPro" id="IPR012438">
    <property type="entry name" value="DUF1639"/>
</dbReference>
<keyword evidence="3" id="KW-1185">Reference proteome</keyword>
<dbReference type="PANTHER" id="PTHR33130:SF40">
    <property type="entry name" value="CHROMOGRANIN (DUF1639)"/>
    <property type="match status" value="1"/>
</dbReference>
<evidence type="ECO:0008006" key="4">
    <source>
        <dbReference type="Google" id="ProtNLM"/>
    </source>
</evidence>
<feature type="region of interest" description="Disordered" evidence="1">
    <location>
        <begin position="111"/>
        <end position="160"/>
    </location>
</feature>
<evidence type="ECO:0000313" key="2">
    <source>
        <dbReference type="EMBL" id="RXH97221.1"/>
    </source>
</evidence>
<evidence type="ECO:0000256" key="1">
    <source>
        <dbReference type="SAM" id="MobiDB-lite"/>
    </source>
</evidence>
<feature type="compositionally biased region" description="Acidic residues" evidence="1">
    <location>
        <begin position="81"/>
        <end position="91"/>
    </location>
</feature>
<comment type="caution">
    <text evidence="2">The sequence shown here is derived from an EMBL/GenBank/DDBJ whole genome shotgun (WGS) entry which is preliminary data.</text>
</comment>
<protein>
    <recommendedName>
        <fullName evidence="4">DUF1639 domain-containing protein</fullName>
    </recommendedName>
</protein>
<reference evidence="2 3" key="1">
    <citation type="submission" date="2018-10" db="EMBL/GenBank/DDBJ databases">
        <title>A high-quality apple genome assembly.</title>
        <authorList>
            <person name="Hu J."/>
        </authorList>
    </citation>
    <scope>NUCLEOTIDE SEQUENCE [LARGE SCALE GENOMIC DNA]</scope>
    <source>
        <strain evidence="3">cv. HFTH1</strain>
        <tissue evidence="2">Young leaf</tissue>
    </source>
</reference>
<dbReference type="AlphaFoldDB" id="A0A498JVJ0"/>
<dbReference type="Pfam" id="PF07797">
    <property type="entry name" value="DUF1639"/>
    <property type="match status" value="1"/>
</dbReference>
<feature type="compositionally biased region" description="Basic and acidic residues" evidence="1">
    <location>
        <begin position="48"/>
        <end position="60"/>
    </location>
</feature>
<gene>
    <name evidence="2" type="ORF">DVH24_035889</name>
</gene>
<dbReference type="PANTHER" id="PTHR33130">
    <property type="entry name" value="PUTATIVE (DUF1639)-RELATED"/>
    <property type="match status" value="1"/>
</dbReference>
<organism evidence="2 3">
    <name type="scientific">Malus domestica</name>
    <name type="common">Apple</name>
    <name type="synonym">Pyrus malus</name>
    <dbReference type="NCBI Taxonomy" id="3750"/>
    <lineage>
        <taxon>Eukaryota</taxon>
        <taxon>Viridiplantae</taxon>
        <taxon>Streptophyta</taxon>
        <taxon>Embryophyta</taxon>
        <taxon>Tracheophyta</taxon>
        <taxon>Spermatophyta</taxon>
        <taxon>Magnoliopsida</taxon>
        <taxon>eudicotyledons</taxon>
        <taxon>Gunneridae</taxon>
        <taxon>Pentapetalae</taxon>
        <taxon>rosids</taxon>
        <taxon>fabids</taxon>
        <taxon>Rosales</taxon>
        <taxon>Rosaceae</taxon>
        <taxon>Amygdaloideae</taxon>
        <taxon>Maleae</taxon>
        <taxon>Malus</taxon>
    </lineage>
</organism>
<proteinExistence type="predicted"/>
<sequence length="298" mass="34107">MATAPVKPPLHNFPFTFLKWGTKNATANNHNRYRRHASSEPASDPDSEPDRYNHVGSSRADRCRLSLIPCSENERRRSEERESDQEEEEAEVLLQKPWNLRPRIALATASFQKASGPNAAAAANREAQEPEGPNRSQSEMMQQQQPKSMRLRGLAEGQSVEKKKEKSKFWIALSKEEIEEDVFVMTGSRPPRRPKKRPKNVQKQLDSIFPGLWLLGVTADAYKSADSPCKVDLYGDLKIVIFSKLRKWKLLLHLWSGSLNFLRKFDSSDSFFNGMNEFNYLVVLQDKNMNIEFLVAIL</sequence>
<accession>A0A498JVJ0</accession>
<feature type="region of interest" description="Disordered" evidence="1">
    <location>
        <begin position="73"/>
        <end position="94"/>
    </location>
</feature>
<feature type="compositionally biased region" description="Polar residues" evidence="1">
    <location>
        <begin position="134"/>
        <end position="147"/>
    </location>
</feature>
<dbReference type="Proteomes" id="UP000290289">
    <property type="component" value="Chromosome 6"/>
</dbReference>
<evidence type="ECO:0000313" key="3">
    <source>
        <dbReference type="Proteomes" id="UP000290289"/>
    </source>
</evidence>